<organism evidence="2">
    <name type="scientific">marine metagenome</name>
    <dbReference type="NCBI Taxonomy" id="408172"/>
    <lineage>
        <taxon>unclassified sequences</taxon>
        <taxon>metagenomes</taxon>
        <taxon>ecological metagenomes</taxon>
    </lineage>
</organism>
<proteinExistence type="predicted"/>
<dbReference type="EMBL" id="UINC01020142">
    <property type="protein sequence ID" value="SVA84859.1"/>
    <property type="molecule type" value="Genomic_DNA"/>
</dbReference>
<evidence type="ECO:0000313" key="2">
    <source>
        <dbReference type="EMBL" id="SVA84859.1"/>
    </source>
</evidence>
<protein>
    <submittedName>
        <fullName evidence="2">Uncharacterized protein</fullName>
    </submittedName>
</protein>
<keyword evidence="1" id="KW-1133">Transmembrane helix</keyword>
<keyword evidence="1" id="KW-0472">Membrane</keyword>
<gene>
    <name evidence="2" type="ORF">METZ01_LOCUS137713</name>
</gene>
<feature type="transmembrane region" description="Helical" evidence="1">
    <location>
        <begin position="31"/>
        <end position="54"/>
    </location>
</feature>
<sequence length="87" mass="9899">MYGVGGIIFILGMILVLKSCSLDLKRRHHRIWLFILFLGFAWYVVIHSTVSLAALGYESASAVIILLFLFIMAFLYLVVTSMNRQES</sequence>
<name>A0A381Z6N4_9ZZZZ</name>
<dbReference type="AlphaFoldDB" id="A0A381Z6N4"/>
<evidence type="ECO:0000256" key="1">
    <source>
        <dbReference type="SAM" id="Phobius"/>
    </source>
</evidence>
<accession>A0A381Z6N4</accession>
<reference evidence="2" key="1">
    <citation type="submission" date="2018-05" db="EMBL/GenBank/DDBJ databases">
        <authorList>
            <person name="Lanie J.A."/>
            <person name="Ng W.-L."/>
            <person name="Kazmierczak K.M."/>
            <person name="Andrzejewski T.M."/>
            <person name="Davidsen T.M."/>
            <person name="Wayne K.J."/>
            <person name="Tettelin H."/>
            <person name="Glass J.I."/>
            <person name="Rusch D."/>
            <person name="Podicherti R."/>
            <person name="Tsui H.-C.T."/>
            <person name="Winkler M.E."/>
        </authorList>
    </citation>
    <scope>NUCLEOTIDE SEQUENCE</scope>
</reference>
<feature type="transmembrane region" description="Helical" evidence="1">
    <location>
        <begin position="6"/>
        <end position="24"/>
    </location>
</feature>
<keyword evidence="1" id="KW-0812">Transmembrane</keyword>
<feature type="transmembrane region" description="Helical" evidence="1">
    <location>
        <begin position="60"/>
        <end position="79"/>
    </location>
</feature>